<accession>A0A2C9DYE8</accession>
<proteinExistence type="predicted"/>
<dbReference type="HOGENOM" id="CLU_1546907_0_0_14"/>
<keyword evidence="1" id="KW-1133">Transmembrane helix</keyword>
<organism evidence="2 3">
    <name type="scientific">Ureaplasma parvum serovar 3 (strain ATCC 27815 / 27 / NCTC 11736)</name>
    <dbReference type="NCBI Taxonomy" id="505682"/>
    <lineage>
        <taxon>Bacteria</taxon>
        <taxon>Bacillati</taxon>
        <taxon>Mycoplasmatota</taxon>
        <taxon>Mycoplasmoidales</taxon>
        <taxon>Mycoplasmoidaceae</taxon>
        <taxon>Ureaplasma</taxon>
    </lineage>
</organism>
<evidence type="ECO:0000256" key="1">
    <source>
        <dbReference type="SAM" id="Phobius"/>
    </source>
</evidence>
<evidence type="ECO:0000313" key="3">
    <source>
        <dbReference type="Proteomes" id="UP000002162"/>
    </source>
</evidence>
<keyword evidence="1" id="KW-0812">Transmembrane</keyword>
<dbReference type="AlphaFoldDB" id="A0A2C9DYE8"/>
<dbReference type="PROSITE" id="PS51257">
    <property type="entry name" value="PROKAR_LIPOPROTEIN"/>
    <property type="match status" value="1"/>
</dbReference>
<feature type="transmembrane region" description="Helical" evidence="1">
    <location>
        <begin position="9"/>
        <end position="28"/>
    </location>
</feature>
<protein>
    <submittedName>
        <fullName evidence="2">Putative lipoprotein</fullName>
    </submittedName>
</protein>
<keyword evidence="2" id="KW-0449">Lipoprotein</keyword>
<dbReference type="EMBL" id="CP000942">
    <property type="protein sequence ID" value="ACA32927.1"/>
    <property type="molecule type" value="Genomic_DNA"/>
</dbReference>
<dbReference type="RefSeq" id="WP_006688938.1">
    <property type="nucleotide sequence ID" value="NC_010503.1"/>
</dbReference>
<sequence>MKLLKNKKIWVLTISSVLIGVSVITSIASCSSSNIESKLSDKLVEDEDNNYYVAYQISNYEKLKDFEKKQLEKVTFSTSITPTDKTKNSQVFNAKVNEGILFNQQAKTFYIKLVRKPEVGESIIILPNNSILKTHGFVVTNENLNFIKINKKGELQRSNTAITKKNNLTNEYK</sequence>
<dbReference type="NCBIfam" id="NF045871">
    <property type="entry name" value="MBA_Nterm_para"/>
    <property type="match status" value="1"/>
</dbReference>
<dbReference type="Proteomes" id="UP000002162">
    <property type="component" value="Chromosome"/>
</dbReference>
<keyword evidence="1" id="KW-0472">Membrane</keyword>
<gene>
    <name evidence="2" type="ordered locus">UPA3_0196</name>
</gene>
<dbReference type="GeneID" id="29672590"/>
<name>A0A2C9DYE8_UREP2</name>
<dbReference type="KEGG" id="upa:UPA3_0196"/>
<evidence type="ECO:0000313" key="2">
    <source>
        <dbReference type="EMBL" id="ACA32927.1"/>
    </source>
</evidence>
<reference evidence="2 3" key="1">
    <citation type="submission" date="2008-02" db="EMBL/GenBank/DDBJ databases">
        <title>Genome sequence of Ureaplasma parvum serovar 3.</title>
        <authorList>
            <person name="Methe B.A."/>
            <person name="Glass J."/>
            <person name="Waites K."/>
            <person name="Shrivastava S."/>
        </authorList>
    </citation>
    <scope>NUCLEOTIDE SEQUENCE [LARGE SCALE GENOMIC DNA]</scope>
    <source>
        <strain evidence="3">ATCC 27815 / 27 / NCTC 11736</strain>
    </source>
</reference>